<evidence type="ECO:0000313" key="2">
    <source>
        <dbReference type="EMBL" id="CAG9328799.1"/>
    </source>
</evidence>
<reference evidence="2" key="1">
    <citation type="submission" date="2021-09" db="EMBL/GenBank/DDBJ databases">
        <authorList>
            <consortium name="AG Swart"/>
            <person name="Singh M."/>
            <person name="Singh A."/>
            <person name="Seah K."/>
            <person name="Emmerich C."/>
        </authorList>
    </citation>
    <scope>NUCLEOTIDE SEQUENCE</scope>
    <source>
        <strain evidence="2">ATCC30299</strain>
    </source>
</reference>
<evidence type="ECO:0000313" key="3">
    <source>
        <dbReference type="Proteomes" id="UP001162131"/>
    </source>
</evidence>
<organism evidence="2 3">
    <name type="scientific">Blepharisma stoltei</name>
    <dbReference type="NCBI Taxonomy" id="1481888"/>
    <lineage>
        <taxon>Eukaryota</taxon>
        <taxon>Sar</taxon>
        <taxon>Alveolata</taxon>
        <taxon>Ciliophora</taxon>
        <taxon>Postciliodesmatophora</taxon>
        <taxon>Heterotrichea</taxon>
        <taxon>Heterotrichida</taxon>
        <taxon>Blepharismidae</taxon>
        <taxon>Blepharisma</taxon>
    </lineage>
</organism>
<dbReference type="EMBL" id="CAJZBQ010000046">
    <property type="protein sequence ID" value="CAG9328799.1"/>
    <property type="molecule type" value="Genomic_DNA"/>
</dbReference>
<feature type="compositionally biased region" description="Basic and acidic residues" evidence="1">
    <location>
        <begin position="24"/>
        <end position="40"/>
    </location>
</feature>
<accession>A0AAU9JPG6</accession>
<gene>
    <name evidence="2" type="ORF">BSTOLATCC_MIC46789</name>
</gene>
<dbReference type="AlphaFoldDB" id="A0AAU9JPG6"/>
<dbReference type="Proteomes" id="UP001162131">
    <property type="component" value="Unassembled WGS sequence"/>
</dbReference>
<evidence type="ECO:0000256" key="1">
    <source>
        <dbReference type="SAM" id="MobiDB-lite"/>
    </source>
</evidence>
<name>A0AAU9JPG6_9CILI</name>
<feature type="compositionally biased region" description="Polar residues" evidence="1">
    <location>
        <begin position="9"/>
        <end position="21"/>
    </location>
</feature>
<comment type="caution">
    <text evidence="2">The sequence shown here is derived from an EMBL/GenBank/DDBJ whole genome shotgun (WGS) entry which is preliminary data.</text>
</comment>
<evidence type="ECO:0008006" key="4">
    <source>
        <dbReference type="Google" id="ProtNLM"/>
    </source>
</evidence>
<protein>
    <recommendedName>
        <fullName evidence="4">LITAF domain-containing protein</fullName>
    </recommendedName>
</protein>
<feature type="region of interest" description="Disordered" evidence="1">
    <location>
        <begin position="1"/>
        <end position="40"/>
    </location>
</feature>
<keyword evidence="3" id="KW-1185">Reference proteome</keyword>
<proteinExistence type="predicted"/>
<sequence length="245" mass="27680">MYHHKRFNSHTSTLTPSSQLEISDAERPDSDRHQLDDSTAINRDENVNSLSFEFGSEDLGLSLKSIFPATCHLTASGKKKHRRVLSHPVGLFPTNLFNCKKSISKKTKLHIENLMLPADCDSKQIIISEIDDLEYTEFNASKLKTDIITSEMTTKNPKESTMDRKNEEKSPEGLPVVGFLPCTLFCNKCQLDVHTTVEIQNRTAFPISILEALSSLVECCRGAMWINQMRYHRCSNCNSILARST</sequence>